<keyword evidence="4" id="KW-1185">Reference proteome</keyword>
<dbReference type="SMART" id="SM00589">
    <property type="entry name" value="PRY"/>
    <property type="match status" value="1"/>
</dbReference>
<name>A0A3B5LNJ2_9TELE</name>
<dbReference type="InterPro" id="IPR043136">
    <property type="entry name" value="B30.2/SPRY_sf"/>
</dbReference>
<dbReference type="InterPro" id="IPR013320">
    <property type="entry name" value="ConA-like_dom_sf"/>
</dbReference>
<protein>
    <recommendedName>
        <fullName evidence="2">B30.2/SPRY domain-containing protein</fullName>
    </recommendedName>
</protein>
<feature type="domain" description="B30.2/SPRY" evidence="2">
    <location>
        <begin position="64"/>
        <end position="258"/>
    </location>
</feature>
<dbReference type="Proteomes" id="UP000261380">
    <property type="component" value="Unplaced"/>
</dbReference>
<reference evidence="3" key="2">
    <citation type="submission" date="2025-09" db="UniProtKB">
        <authorList>
            <consortium name="Ensembl"/>
        </authorList>
    </citation>
    <scope>IDENTIFICATION</scope>
</reference>
<dbReference type="SUPFAM" id="SSF49899">
    <property type="entry name" value="Concanavalin A-like lectins/glucanases"/>
    <property type="match status" value="1"/>
</dbReference>
<dbReference type="GeneTree" id="ENSGT01040000240400"/>
<organism evidence="3 4">
    <name type="scientific">Xiphophorus couchianus</name>
    <name type="common">Monterrey platyfish</name>
    <dbReference type="NCBI Taxonomy" id="32473"/>
    <lineage>
        <taxon>Eukaryota</taxon>
        <taxon>Metazoa</taxon>
        <taxon>Chordata</taxon>
        <taxon>Craniata</taxon>
        <taxon>Vertebrata</taxon>
        <taxon>Euteleostomi</taxon>
        <taxon>Actinopterygii</taxon>
        <taxon>Neopterygii</taxon>
        <taxon>Teleostei</taxon>
        <taxon>Neoteleostei</taxon>
        <taxon>Acanthomorphata</taxon>
        <taxon>Ovalentaria</taxon>
        <taxon>Atherinomorphae</taxon>
        <taxon>Cyprinodontiformes</taxon>
        <taxon>Poeciliidae</taxon>
        <taxon>Poeciliinae</taxon>
        <taxon>Xiphophorus</taxon>
    </lineage>
</organism>
<dbReference type="PRINTS" id="PR01407">
    <property type="entry name" value="BUTYPHLNCDUF"/>
</dbReference>
<feature type="coiled-coil region" evidence="1">
    <location>
        <begin position="13"/>
        <end position="58"/>
    </location>
</feature>
<evidence type="ECO:0000259" key="2">
    <source>
        <dbReference type="PROSITE" id="PS50188"/>
    </source>
</evidence>
<dbReference type="Ensembl" id="ENSXCOT00000011143.1">
    <property type="protein sequence ID" value="ENSXCOP00000011016.1"/>
    <property type="gene ID" value="ENSXCOG00000008322.1"/>
</dbReference>
<dbReference type="InterPro" id="IPR003879">
    <property type="entry name" value="Butyrophylin_SPRY"/>
</dbReference>
<evidence type="ECO:0000313" key="3">
    <source>
        <dbReference type="Ensembl" id="ENSXCOP00000011016.1"/>
    </source>
</evidence>
<dbReference type="InterPro" id="IPR006574">
    <property type="entry name" value="PRY"/>
</dbReference>
<dbReference type="FunFam" id="2.60.120.920:FF:000004">
    <property type="entry name" value="Butyrophilin subfamily 1 member A1"/>
    <property type="match status" value="1"/>
</dbReference>
<dbReference type="InterPro" id="IPR003877">
    <property type="entry name" value="SPRY_dom"/>
</dbReference>
<dbReference type="CDD" id="cd13733">
    <property type="entry name" value="SPRY_PRY_C-I_1"/>
    <property type="match status" value="1"/>
</dbReference>
<reference evidence="3" key="1">
    <citation type="submission" date="2025-08" db="UniProtKB">
        <authorList>
            <consortium name="Ensembl"/>
        </authorList>
    </citation>
    <scope>IDENTIFICATION</scope>
</reference>
<evidence type="ECO:0000256" key="1">
    <source>
        <dbReference type="SAM" id="Coils"/>
    </source>
</evidence>
<dbReference type="Gene3D" id="2.60.120.920">
    <property type="match status" value="1"/>
</dbReference>
<proteinExistence type="predicted"/>
<dbReference type="Pfam" id="PF00622">
    <property type="entry name" value="SPRY"/>
    <property type="match status" value="1"/>
</dbReference>
<dbReference type="SMART" id="SM00449">
    <property type="entry name" value="SPRY"/>
    <property type="match status" value="1"/>
</dbReference>
<dbReference type="Pfam" id="PF13765">
    <property type="entry name" value="PRY"/>
    <property type="match status" value="1"/>
</dbReference>
<accession>A0A3B5LNJ2</accession>
<keyword evidence="1" id="KW-0175">Coiled coil</keyword>
<dbReference type="InterPro" id="IPR050143">
    <property type="entry name" value="TRIM/RBCC"/>
</dbReference>
<dbReference type="PANTHER" id="PTHR24103">
    <property type="entry name" value="E3 UBIQUITIN-PROTEIN LIGASE TRIM"/>
    <property type="match status" value="1"/>
</dbReference>
<sequence>MYIQNYCGVKILLKSVQESLSHLTEAVEEKQKTFQKQAEQLIRKLEKEISELTKSELKELLDGEMKRFLSKAKLIRMQQFAVDVTLDPDTAHPNLVLSPDGKRVHCGGVKRNLPDNPERFDTAANVLGRQSFSSGRVYFEAEVREKTAWDVGVVYGSIGRKGSISSSPGGGYWAVGLRSGDTIKAASLNLDVKTPLNKVGVYVDYEVGSIIFHKVDSAEEIHRYSDCSFTEKLYPFFSPGVYHGGLNAKPLIISQSHRHPTP</sequence>
<dbReference type="InterPro" id="IPR001870">
    <property type="entry name" value="B30.2/SPRY"/>
</dbReference>
<evidence type="ECO:0000313" key="4">
    <source>
        <dbReference type="Proteomes" id="UP000261380"/>
    </source>
</evidence>
<dbReference type="PROSITE" id="PS50188">
    <property type="entry name" value="B302_SPRY"/>
    <property type="match status" value="1"/>
</dbReference>
<dbReference type="AlphaFoldDB" id="A0A3B5LNJ2"/>